<reference evidence="1 2" key="1">
    <citation type="submission" date="2024-05" db="EMBL/GenBank/DDBJ databases">
        <title>Genome sequencing and assembly of Indian major carp, Cirrhinus mrigala (Hamilton, 1822).</title>
        <authorList>
            <person name="Mohindra V."/>
            <person name="Chowdhury L.M."/>
            <person name="Lal K."/>
            <person name="Jena J.K."/>
        </authorList>
    </citation>
    <scope>NUCLEOTIDE SEQUENCE [LARGE SCALE GENOMIC DNA]</scope>
    <source>
        <strain evidence="1">CM1030</strain>
        <tissue evidence="1">Blood</tissue>
    </source>
</reference>
<dbReference type="EMBL" id="JAMKFB020000295">
    <property type="protein sequence ID" value="KAL0150478.1"/>
    <property type="molecule type" value="Genomic_DNA"/>
</dbReference>
<organism evidence="1 2">
    <name type="scientific">Cirrhinus mrigala</name>
    <name type="common">Mrigala</name>
    <dbReference type="NCBI Taxonomy" id="683832"/>
    <lineage>
        <taxon>Eukaryota</taxon>
        <taxon>Metazoa</taxon>
        <taxon>Chordata</taxon>
        <taxon>Craniata</taxon>
        <taxon>Vertebrata</taxon>
        <taxon>Euteleostomi</taxon>
        <taxon>Actinopterygii</taxon>
        <taxon>Neopterygii</taxon>
        <taxon>Teleostei</taxon>
        <taxon>Ostariophysi</taxon>
        <taxon>Cypriniformes</taxon>
        <taxon>Cyprinidae</taxon>
        <taxon>Labeoninae</taxon>
        <taxon>Labeonini</taxon>
        <taxon>Cirrhinus</taxon>
    </lineage>
</organism>
<dbReference type="Proteomes" id="UP001529510">
    <property type="component" value="Unassembled WGS sequence"/>
</dbReference>
<protein>
    <submittedName>
        <fullName evidence="1">Uncharacterized protein</fullName>
    </submittedName>
</protein>
<keyword evidence="2" id="KW-1185">Reference proteome</keyword>
<evidence type="ECO:0000313" key="1">
    <source>
        <dbReference type="EMBL" id="KAL0150478.1"/>
    </source>
</evidence>
<dbReference type="AlphaFoldDB" id="A0ABD0MMY6"/>
<accession>A0ABD0MMY6</accession>
<proteinExistence type="predicted"/>
<name>A0ABD0MMY6_CIRMR</name>
<comment type="caution">
    <text evidence="1">The sequence shown here is derived from an EMBL/GenBank/DDBJ whole genome shotgun (WGS) entry which is preliminary data.</text>
</comment>
<sequence>AAYVQREIEIKAEETCLEATLEALQQEKEAEADLAEATAFEAIVDAADIEESSKHELRRQRTNCSSIS</sequence>
<feature type="non-terminal residue" evidence="1">
    <location>
        <position position="1"/>
    </location>
</feature>
<gene>
    <name evidence="1" type="ORF">M9458_054295</name>
</gene>
<evidence type="ECO:0000313" key="2">
    <source>
        <dbReference type="Proteomes" id="UP001529510"/>
    </source>
</evidence>